<dbReference type="InterPro" id="IPR048330">
    <property type="entry name" value="PcRGLX/YetA_2nd"/>
</dbReference>
<feature type="domain" description="PcRGLX/YetA-like central beta-sandwich" evidence="2">
    <location>
        <begin position="448"/>
        <end position="585"/>
    </location>
</feature>
<sequence>MVKSFLSLCPLCRVLFVLWVCGVLCVNAETHVENWSYQGERGTLSIEPRTGQLVHWKVGDKLLIDSVDLSNPLEFSLMDGRLGIFRVSRTERVGERRLHVEGAISVFGQDPVPMSIEYSVNSGGDEISIFFAYGVIEDLPSTLSWQLPLNLKPRKRIFYLSDYALPWESRYFYQFTYEPRRNISSVPTIPDRNIWRYFALDQMGESGYRLWKSESHDTAPLIMHEGRVAAPVVQVFDHEGGLSVTYPDLVQSRGGSIRVDAAMGGEVQVSFLSDEIIPAEHELQMGPSTTQKLVLKGYASEDGVLIGRAELTSQYQDTFSEQPSIADVLGESPWLLDAPLADSQSITAGYPFPQGKLKDVSRVGVLVGGEPVAIQASPLAWWPDGSLKWVLLSFPFDASKAVDDCEPPRISLRNQQYLPVSIQVMQRPQEVSKVKHGTFTAELNNDVVHVRNGDLELTLGTGEDWLRGLSWQGEALVDASQSESRAVAYSDFVVDTDVIFPFSSTPKGATIDQGVLVVEHIELEEAGPLRAVVKLEGLTTNREPMRITLRFTLMAGVSEIQLSHTALFRFKDPRNTFLTGLGIDLPLASTMVQTEATEQIQLLQLATYHREKRIDHSVFSEPSDQPGYLQIRGKESGLVASIRNFREQGAKALTLDVADNRLKIELWPELAPLLDMRRYSNLSHRGQLESAPATNDDWVRGVFYETDPVYGIARSHDILLAFDTGEQACEDVMSAAGIAADFQSPPLLYAGWQYYGDEAQVVLPSAAQEEAPHSWQAWTNLATFYLFHQKLHAWYSFWNYGDVRHRFAHGYGWMYSGDILASLLDKSREDNAEVRNHRKLAYRSPNDWNYDNGAYGWTNTEGLPGLFLHYEYLRHGNRAMYFAAEAMARYARDVIIRHEGRWLGTGTRHGVQPWSDGNHQERQTVATEYRLNYLLSGDPRSRDVIENLYQNVYTHGVVDRAEAHSGRLSGLLFHWELTGDPAEAEVLKKYVHTFLGEDGIYNAPSVKFPEAEVIAPPEYLNHGSIFFHTFGAMHSLIEYQAMTQDPELHESLIASAYDLIQAPSLVEDRELAYRDFSYGLLAYAAKHAVDPEPYREVYRAFMEEYGWVKGYQFVTANPEHWTGDTRMIRGSVSHGFFWVNWAPYFTWATGNNEVWTPKIENEIQKVEMSGTRDKPARLEWQTDYNDYPAIIEFISWQWPWLHEDDFDDADVE</sequence>
<evidence type="ECO:0000259" key="3">
    <source>
        <dbReference type="Pfam" id="PF21346"/>
    </source>
</evidence>
<dbReference type="PANTHER" id="PTHR40081:SF1">
    <property type="entry name" value="TAT PATHWAY SIGNAL SEQUENCE DOMAIN PROTEIN"/>
    <property type="match status" value="1"/>
</dbReference>
<feature type="domain" description="PcRGLX/YetA-like N-terminal RIFT barrel" evidence="1">
    <location>
        <begin position="334"/>
        <end position="397"/>
    </location>
</feature>
<accession>A0ABU1AMG2</accession>
<dbReference type="InterPro" id="IPR048329">
    <property type="entry name" value="PcRGLX_1st"/>
</dbReference>
<dbReference type="Pfam" id="PF21346">
    <property type="entry name" value="PcRGLX_3rd"/>
    <property type="match status" value="1"/>
</dbReference>
<proteinExistence type="predicted"/>
<dbReference type="Pfam" id="PF21345">
    <property type="entry name" value="PcRGLX_2nd"/>
    <property type="match status" value="1"/>
</dbReference>
<comment type="caution">
    <text evidence="4">The sequence shown here is derived from an EMBL/GenBank/DDBJ whole genome shotgun (WGS) entry which is preliminary data.</text>
</comment>
<dbReference type="PANTHER" id="PTHR40081">
    <property type="entry name" value="CONCANAVALIN A-LIKE LECTIN/GLUCANASE"/>
    <property type="match status" value="1"/>
</dbReference>
<dbReference type="InterPro" id="IPR045793">
    <property type="entry name" value="PcRGLX/YetA-like"/>
</dbReference>
<evidence type="ECO:0000313" key="4">
    <source>
        <dbReference type="EMBL" id="MDQ8194798.1"/>
    </source>
</evidence>
<dbReference type="Proteomes" id="UP001243717">
    <property type="component" value="Unassembled WGS sequence"/>
</dbReference>
<evidence type="ECO:0000259" key="2">
    <source>
        <dbReference type="Pfam" id="PF21345"/>
    </source>
</evidence>
<protein>
    <submittedName>
        <fullName evidence="4">Uncharacterized protein</fullName>
    </submittedName>
</protein>
<keyword evidence="5" id="KW-1185">Reference proteome</keyword>
<evidence type="ECO:0000313" key="5">
    <source>
        <dbReference type="Proteomes" id="UP001243717"/>
    </source>
</evidence>
<feature type="domain" description="PcRGLX/YetA-like C-terminal alpha/alpha toroid" evidence="3">
    <location>
        <begin position="847"/>
        <end position="959"/>
    </location>
</feature>
<dbReference type="InterPro" id="IPR048331">
    <property type="entry name" value="PcRGLX/YetA_3rd"/>
</dbReference>
<gene>
    <name evidence="4" type="ORF">QEH59_10200</name>
</gene>
<dbReference type="EMBL" id="JARXIC010000014">
    <property type="protein sequence ID" value="MDQ8194798.1"/>
    <property type="molecule type" value="Genomic_DNA"/>
</dbReference>
<reference evidence="4 5" key="1">
    <citation type="submission" date="2023-04" db="EMBL/GenBank/DDBJ databases">
        <title>A novel bacteria isolated from coastal sediment.</title>
        <authorList>
            <person name="Liu X.-J."/>
            <person name="Du Z.-J."/>
        </authorList>
    </citation>
    <scope>NUCLEOTIDE SEQUENCE [LARGE SCALE GENOMIC DNA]</scope>
    <source>
        <strain evidence="4 5">SDUM461004</strain>
    </source>
</reference>
<dbReference type="RefSeq" id="WP_308985264.1">
    <property type="nucleotide sequence ID" value="NZ_JARXIC010000014.1"/>
</dbReference>
<dbReference type="Pfam" id="PF19501">
    <property type="entry name" value="PcRGLX_1st"/>
    <property type="match status" value="1"/>
</dbReference>
<evidence type="ECO:0000259" key="1">
    <source>
        <dbReference type="Pfam" id="PF19501"/>
    </source>
</evidence>
<organism evidence="4 5">
    <name type="scientific">Thalassobacterium sedimentorum</name>
    <dbReference type="NCBI Taxonomy" id="3041258"/>
    <lineage>
        <taxon>Bacteria</taxon>
        <taxon>Pseudomonadati</taxon>
        <taxon>Verrucomicrobiota</taxon>
        <taxon>Opitutia</taxon>
        <taxon>Puniceicoccales</taxon>
        <taxon>Coraliomargaritaceae</taxon>
        <taxon>Thalassobacterium</taxon>
    </lineage>
</organism>
<name>A0ABU1AMG2_9BACT</name>